<sequence>MKKRLSLLGGIILISIVLISCSSTNKLEKLGYNKELIEEVIEQNYEKQIIKNGVSHDKFNDIKQNKYYQKDNILFYIQLSNSIYGLDDLDKLVVGANEIAKVESDAAVFFNESKENIIESIEVALKPKLEFKLKEVDGTLQNNKEELIKSVLIADSKFDGSIIQNVTISSDLRGDVIGEYDVKVEAYDSKGYTATLEDKIKVVDKEAPTIEIPGNIELFVGDKIDLMSGVTVMDNVDGDLIEKVVLDKGSFSVDKAGKHTVTYKVVDSAGNESEKSRTITILPAVKFKESFVINKYNIIVNSCTFNRTDTEPQDGYYQYYNAEEDQIFYICKIQIKNENDIQRKPFDIFGTDSEKLRAELIYKNQYKYDSVAHRIDNNWYDTFVSLKPLTSSTKNLTFEVPLEVKGSKESVVIKFSSYETSDNAVYLKIS</sequence>
<dbReference type="InterPro" id="IPR032179">
    <property type="entry name" value="Cry22Aa_Ig-like"/>
</dbReference>
<proteinExistence type="predicted"/>
<name>A0ABW4YFG2_9BACL</name>
<organism evidence="2 3">
    <name type="scientific">Paenibacillus yanchengensis</name>
    <dbReference type="NCBI Taxonomy" id="2035833"/>
    <lineage>
        <taxon>Bacteria</taxon>
        <taxon>Bacillati</taxon>
        <taxon>Bacillota</taxon>
        <taxon>Bacilli</taxon>
        <taxon>Bacillales</taxon>
        <taxon>Paenibacillaceae</taxon>
        <taxon>Paenibacillus</taxon>
    </lineage>
</organism>
<feature type="domain" description="Pesticidal crystal protein Cry22Aa Ig-like" evidence="1">
    <location>
        <begin position="216"/>
        <end position="281"/>
    </location>
</feature>
<gene>
    <name evidence="2" type="ORF">ACFSJH_01135</name>
</gene>
<protein>
    <submittedName>
        <fullName evidence="2">Immunoglobulin-like domain-containing protein</fullName>
    </submittedName>
</protein>
<evidence type="ECO:0000259" key="1">
    <source>
        <dbReference type="Pfam" id="PF16403"/>
    </source>
</evidence>
<dbReference type="Pfam" id="PF16403">
    <property type="entry name" value="Bact_surface_Ig-like"/>
    <property type="match status" value="1"/>
</dbReference>
<evidence type="ECO:0000313" key="2">
    <source>
        <dbReference type="EMBL" id="MFD2114356.1"/>
    </source>
</evidence>
<reference evidence="3" key="1">
    <citation type="journal article" date="2019" name="Int. J. Syst. Evol. Microbiol.">
        <title>The Global Catalogue of Microorganisms (GCM) 10K type strain sequencing project: providing services to taxonomists for standard genome sequencing and annotation.</title>
        <authorList>
            <consortium name="The Broad Institute Genomics Platform"/>
            <consortium name="The Broad Institute Genome Sequencing Center for Infectious Disease"/>
            <person name="Wu L."/>
            <person name="Ma J."/>
        </authorList>
    </citation>
    <scope>NUCLEOTIDE SEQUENCE [LARGE SCALE GENOMIC DNA]</scope>
    <source>
        <strain evidence="3">GH52</strain>
    </source>
</reference>
<dbReference type="Gene3D" id="2.60.40.10">
    <property type="entry name" value="Immunoglobulins"/>
    <property type="match status" value="1"/>
</dbReference>
<dbReference type="InterPro" id="IPR013783">
    <property type="entry name" value="Ig-like_fold"/>
</dbReference>
<comment type="caution">
    <text evidence="2">The sequence shown here is derived from an EMBL/GenBank/DDBJ whole genome shotgun (WGS) entry which is preliminary data.</text>
</comment>
<accession>A0ABW4YFG2</accession>
<evidence type="ECO:0000313" key="3">
    <source>
        <dbReference type="Proteomes" id="UP001597362"/>
    </source>
</evidence>
<keyword evidence="3" id="KW-1185">Reference proteome</keyword>
<dbReference type="Proteomes" id="UP001597362">
    <property type="component" value="Unassembled WGS sequence"/>
</dbReference>
<dbReference type="EMBL" id="JBHUHO010000003">
    <property type="protein sequence ID" value="MFD2114356.1"/>
    <property type="molecule type" value="Genomic_DNA"/>
</dbReference>
<dbReference type="RefSeq" id="WP_377769327.1">
    <property type="nucleotide sequence ID" value="NZ_JBHUHO010000003.1"/>
</dbReference>
<dbReference type="PROSITE" id="PS51257">
    <property type="entry name" value="PROKAR_LIPOPROTEIN"/>
    <property type="match status" value="1"/>
</dbReference>